<accession>A0AAN9B133</accession>
<keyword evidence="7" id="KW-1185">Reference proteome</keyword>
<evidence type="ECO:0000313" key="7">
    <source>
        <dbReference type="Proteomes" id="UP001374579"/>
    </source>
</evidence>
<feature type="region of interest" description="Disordered" evidence="2">
    <location>
        <begin position="63"/>
        <end position="250"/>
    </location>
</feature>
<feature type="compositionally biased region" description="Low complexity" evidence="2">
    <location>
        <begin position="1431"/>
        <end position="1455"/>
    </location>
</feature>
<dbReference type="GO" id="GO:0031267">
    <property type="term" value="F:small GTPase binding"/>
    <property type="evidence" value="ECO:0007669"/>
    <property type="project" value="InterPro"/>
</dbReference>
<dbReference type="InterPro" id="IPR010472">
    <property type="entry name" value="FH3_dom"/>
</dbReference>
<dbReference type="SMART" id="SM00498">
    <property type="entry name" value="FH2"/>
    <property type="match status" value="1"/>
</dbReference>
<dbReference type="InterPro" id="IPR011989">
    <property type="entry name" value="ARM-like"/>
</dbReference>
<evidence type="ECO:0000259" key="5">
    <source>
        <dbReference type="PROSITE" id="PS51444"/>
    </source>
</evidence>
<dbReference type="SUPFAM" id="SSF48371">
    <property type="entry name" value="ARM repeat"/>
    <property type="match status" value="1"/>
</dbReference>
<feature type="compositionally biased region" description="Polar residues" evidence="2">
    <location>
        <begin position="1403"/>
        <end position="1430"/>
    </location>
</feature>
<reference evidence="6 7" key="1">
    <citation type="submission" date="2024-02" db="EMBL/GenBank/DDBJ databases">
        <title>Chromosome-scale genome assembly of the rough periwinkle Littorina saxatilis.</title>
        <authorList>
            <person name="De Jode A."/>
            <person name="Faria R."/>
            <person name="Formenti G."/>
            <person name="Sims Y."/>
            <person name="Smith T.P."/>
            <person name="Tracey A."/>
            <person name="Wood J.M.D."/>
            <person name="Zagrodzka Z.B."/>
            <person name="Johannesson K."/>
            <person name="Butlin R.K."/>
            <person name="Leder E.H."/>
        </authorList>
    </citation>
    <scope>NUCLEOTIDE SEQUENCE [LARGE SCALE GENOMIC DNA]</scope>
    <source>
        <strain evidence="6">Snail1</strain>
        <tissue evidence="6">Muscle</tissue>
    </source>
</reference>
<feature type="region of interest" description="Disordered" evidence="2">
    <location>
        <begin position="1346"/>
        <end position="1463"/>
    </location>
</feature>
<feature type="region of interest" description="Disordered" evidence="2">
    <location>
        <begin position="263"/>
        <end position="312"/>
    </location>
</feature>
<feature type="domain" description="FH2" evidence="5">
    <location>
        <begin position="922"/>
        <end position="1313"/>
    </location>
</feature>
<dbReference type="Gene3D" id="1.20.58.2220">
    <property type="entry name" value="Formin, FH2 domain"/>
    <property type="match status" value="1"/>
</dbReference>
<feature type="compositionally biased region" description="Pro residues" evidence="2">
    <location>
        <begin position="800"/>
        <end position="908"/>
    </location>
</feature>
<organism evidence="6 7">
    <name type="scientific">Littorina saxatilis</name>
    <dbReference type="NCBI Taxonomy" id="31220"/>
    <lineage>
        <taxon>Eukaryota</taxon>
        <taxon>Metazoa</taxon>
        <taxon>Spiralia</taxon>
        <taxon>Lophotrochozoa</taxon>
        <taxon>Mollusca</taxon>
        <taxon>Gastropoda</taxon>
        <taxon>Caenogastropoda</taxon>
        <taxon>Littorinimorpha</taxon>
        <taxon>Littorinoidea</taxon>
        <taxon>Littorinidae</taxon>
        <taxon>Littorina</taxon>
    </lineage>
</organism>
<feature type="compositionally biased region" description="Basic and acidic residues" evidence="2">
    <location>
        <begin position="1378"/>
        <end position="1402"/>
    </location>
</feature>
<dbReference type="GO" id="GO:0030036">
    <property type="term" value="P:actin cytoskeleton organization"/>
    <property type="evidence" value="ECO:0007669"/>
    <property type="project" value="InterPro"/>
</dbReference>
<dbReference type="GO" id="GO:0003779">
    <property type="term" value="F:actin binding"/>
    <property type="evidence" value="ECO:0007669"/>
    <property type="project" value="InterPro"/>
</dbReference>
<dbReference type="PROSITE" id="PS51232">
    <property type="entry name" value="GBD_FH3"/>
    <property type="match status" value="1"/>
</dbReference>
<gene>
    <name evidence="6" type="ORF">V1264_003914</name>
</gene>
<keyword evidence="1" id="KW-0175">Coiled coil</keyword>
<comment type="caution">
    <text evidence="6">The sequence shown here is derived from an EMBL/GenBank/DDBJ whole genome shotgun (WGS) entry which is preliminary data.</text>
</comment>
<dbReference type="EMBL" id="JBAMIC010000013">
    <property type="protein sequence ID" value="KAK7096868.1"/>
    <property type="molecule type" value="Genomic_DNA"/>
</dbReference>
<evidence type="ECO:0000256" key="2">
    <source>
        <dbReference type="SAM" id="MobiDB-lite"/>
    </source>
</evidence>
<dbReference type="InterPro" id="IPR042201">
    <property type="entry name" value="FH2_Formin_sf"/>
</dbReference>
<dbReference type="SMART" id="SM01140">
    <property type="entry name" value="Drf_GBD"/>
    <property type="match status" value="1"/>
</dbReference>
<evidence type="ECO:0000256" key="1">
    <source>
        <dbReference type="SAM" id="Coils"/>
    </source>
</evidence>
<name>A0AAN9B133_9CAEN</name>
<dbReference type="InterPro" id="IPR015425">
    <property type="entry name" value="FH2_Formin"/>
</dbReference>
<evidence type="ECO:0000313" key="6">
    <source>
        <dbReference type="EMBL" id="KAK7096868.1"/>
    </source>
</evidence>
<feature type="compositionally biased region" description="Pro residues" evidence="2">
    <location>
        <begin position="758"/>
        <end position="767"/>
    </location>
</feature>
<feature type="region of interest" description="Disordered" evidence="2">
    <location>
        <begin position="1295"/>
        <end position="1334"/>
    </location>
</feature>
<dbReference type="PANTHER" id="PTHR46345:SF8">
    <property type="entry name" value="FORMIN 3, ISOFORM B"/>
    <property type="match status" value="1"/>
</dbReference>
<dbReference type="Proteomes" id="UP001374579">
    <property type="component" value="Unassembled WGS sequence"/>
</dbReference>
<dbReference type="SMART" id="SM01139">
    <property type="entry name" value="Drf_FH3"/>
    <property type="match status" value="1"/>
</dbReference>
<feature type="region of interest" description="Disordered" evidence="2">
    <location>
        <begin position="330"/>
        <end position="366"/>
    </location>
</feature>
<dbReference type="Gene3D" id="1.10.238.150">
    <property type="entry name" value="Formin, FH3 diaphanous domain"/>
    <property type="match status" value="1"/>
</dbReference>
<feature type="compositionally biased region" description="Gly residues" evidence="2">
    <location>
        <begin position="336"/>
        <end position="353"/>
    </location>
</feature>
<keyword evidence="3" id="KW-1133">Transmembrane helix</keyword>
<dbReference type="PANTHER" id="PTHR46345">
    <property type="entry name" value="INVERTED FORMIN-2"/>
    <property type="match status" value="1"/>
</dbReference>
<evidence type="ECO:0000256" key="3">
    <source>
        <dbReference type="SAM" id="Phobius"/>
    </source>
</evidence>
<dbReference type="SUPFAM" id="SSF101447">
    <property type="entry name" value="Formin homology 2 domain (FH2 domain)"/>
    <property type="match status" value="1"/>
</dbReference>
<feature type="compositionally biased region" description="Basic residues" evidence="2">
    <location>
        <begin position="161"/>
        <end position="176"/>
    </location>
</feature>
<feature type="compositionally biased region" description="Basic and acidic residues" evidence="2">
    <location>
        <begin position="88"/>
        <end position="117"/>
    </location>
</feature>
<feature type="region of interest" description="Disordered" evidence="2">
    <location>
        <begin position="758"/>
        <end position="930"/>
    </location>
</feature>
<dbReference type="InterPro" id="IPR014768">
    <property type="entry name" value="GBD/FH3_dom"/>
</dbReference>
<dbReference type="InterPro" id="IPR016024">
    <property type="entry name" value="ARM-type_fold"/>
</dbReference>
<proteinExistence type="predicted"/>
<feature type="compositionally biased region" description="Basic and acidic residues" evidence="2">
    <location>
        <begin position="205"/>
        <end position="220"/>
    </location>
</feature>
<dbReference type="Pfam" id="PF06367">
    <property type="entry name" value="Drf_FH3"/>
    <property type="match status" value="1"/>
</dbReference>
<keyword evidence="3" id="KW-0812">Transmembrane</keyword>
<feature type="compositionally biased region" description="Basic and acidic residues" evidence="2">
    <location>
        <begin position="263"/>
        <end position="272"/>
    </location>
</feature>
<protein>
    <recommendedName>
        <fullName evidence="8">Inverted formin-2</fullName>
    </recommendedName>
</protein>
<feature type="compositionally biased region" description="Polar residues" evidence="2">
    <location>
        <begin position="194"/>
        <end position="204"/>
    </location>
</feature>
<sequence length="1463" mass="157649">MLERYHDMYGHLHRSVQRLDPLSVAVGVGVGGLLFLLTWKTCGRMSGVFRRVSNFVARIGRKDRTRAENGSDHNNKHKDPKGRRNKTKFAEAKLSDTEGNETAHTETPDSMRSELGTRDTAASAHATLADIHEADDSSARADSESSGAEDEDNMSEGGGGGRKKKRKNRGKKHNKNKSSSNDEGGETKEPPAGKQTNGDAANSTVKEDGEVVKEVGEREIVPASVKATLLSSAPPARKSGIENGATVENGTVSPDLIDIVLDSDKVSKDKNPGDVSNGTAEGESPVVLRDAAGSIKSADDTEETGSTHTRDSMAEIEAEAEALLALASSDSLNSNSGGGREGGGGEGAGGGGIKASSAEEKSKSAPGGLKKILRRKISQTLFHVDLDQCEPEIVVSLLKIPSVQTFAALKRKLKGSGKEWMQGFLDHEGLEALLDCVDSLGSRRVTQLSDALLLLECVSCVKGVLNSKLGLELLVQRPDYVCRLVKALDTTNVMVKKQVIELLSALCVYSAEGHSLALQALETFKTLKKLRYRFSLVVTELRTTELVAYKTTLMAFVNCILVSCDDDLQERCRIRSEFIGLNLLDIIHNMRNEDDDDLIIQCDVFDDEKSADDDALSAEMSLECDVTNHRAVFDAVFQKVYNTPAADVFLHILQSLLQIEEDNNVSDNKWSLLELAAQRTLHLDPARLEKLEPALVDKLLHTHRPVADLADMSVQTDDLPWLAKVKDDNDSLVSPSTGESVQLSARIASGIGIGVGGAPPPAPPLPPHLAAFSPPCAPPLPPHLQQQSVISSSLGASSVPPAPPLPGSSAVPPPPPPPPPPAPPLPGASSVPPPPPPPPAPPLPGASSVPPPPPAPPLPGGSVPPAPPPPGGAPPPPPPPPPPPFPGGAPPPPPPPPPPGLGGVPRPPNLRFGAPATNALSPIETPRPKHKMKTFNWSKLAPQALNSADDNVWKEVSEMDDKVKVRYDLIEELFCQKVATVTKTEEQPKAKVNTEVNLLDTKRSMNANIFLKQFKASNQEVVTMIKEGQQARIGAERLRGLQKIMPEKDEVDMIAGYEGDRTKLGNAEKFTMLLSQLPAYKTRIEGMLLKEDFRVAMDALKPNVDVIVRSCEKVMESETLKAFLRYVLHTGNFINAGGYAGNALGFKVASLTKLMDTRANKPRMTLLHHLVAEAEKEAKNVLDFAQELQPVLVEASRLNVENLAGELKQLETSVRKLETQVASAGEDVQTQFQHFIKGAQEEVEEVHAKMAKVDDLTHKLCTHFVEPEKSFRLEECLNVFNTFCGRIIQCKKENEQRKLQEERAERRRKEQEAMRARAKDGKEKPPQEDDGCIIDRLLSDIKRGYTLRKAPPGGKKNTSPGKTVNPAAAESSPQTNGAKEESDAKNSKDKDSKNCDAVKDSDTVINSDSAKNSDTVKNSDSAKNSDSTNISDTVNDSDTVNNSVTDSSVSGTGSSPSKDESVC</sequence>
<dbReference type="Gene3D" id="1.25.10.10">
    <property type="entry name" value="Leucine-rich Repeat Variant"/>
    <property type="match status" value="1"/>
</dbReference>
<dbReference type="PROSITE" id="PS51444">
    <property type="entry name" value="FH2"/>
    <property type="match status" value="1"/>
</dbReference>
<evidence type="ECO:0008006" key="8">
    <source>
        <dbReference type="Google" id="ProtNLM"/>
    </source>
</evidence>
<evidence type="ECO:0000259" key="4">
    <source>
        <dbReference type="PROSITE" id="PS51232"/>
    </source>
</evidence>
<keyword evidence="3" id="KW-0472">Membrane</keyword>
<feature type="compositionally biased region" description="Basic and acidic residues" evidence="2">
    <location>
        <begin position="63"/>
        <end position="74"/>
    </location>
</feature>
<dbReference type="InterPro" id="IPR010473">
    <property type="entry name" value="GTPase-bd"/>
</dbReference>
<feature type="coiled-coil region" evidence="1">
    <location>
        <begin position="1193"/>
        <end position="1256"/>
    </location>
</feature>
<feature type="compositionally biased region" description="Basic and acidic residues" evidence="2">
    <location>
        <begin position="1295"/>
        <end position="1327"/>
    </location>
</feature>
<feature type="transmembrane region" description="Helical" evidence="3">
    <location>
        <begin position="21"/>
        <end position="39"/>
    </location>
</feature>
<feature type="compositionally biased region" description="Basic residues" evidence="2">
    <location>
        <begin position="75"/>
        <end position="87"/>
    </location>
</feature>
<feature type="domain" description="GBD/FH3" evidence="4">
    <location>
        <begin position="332"/>
        <end position="688"/>
    </location>
</feature>
<dbReference type="Pfam" id="PF02181">
    <property type="entry name" value="FH2"/>
    <property type="match status" value="1"/>
</dbReference>
<feature type="compositionally biased region" description="Low complexity" evidence="2">
    <location>
        <begin position="783"/>
        <end position="799"/>
    </location>
</feature>
<feature type="compositionally biased region" description="Basic and acidic residues" evidence="2">
    <location>
        <begin position="130"/>
        <end position="143"/>
    </location>
</feature>
<dbReference type="Pfam" id="PF06371">
    <property type="entry name" value="Drf_GBD"/>
    <property type="match status" value="1"/>
</dbReference>